<dbReference type="CDD" id="cd03809">
    <property type="entry name" value="GT4_MtfB-like"/>
    <property type="match status" value="1"/>
</dbReference>
<dbReference type="FunFam" id="3.40.50.2000:FF:000119">
    <property type="entry name" value="Glycosyl transferase group 1"/>
    <property type="match status" value="1"/>
</dbReference>
<dbReference type="GO" id="GO:0009103">
    <property type="term" value="P:lipopolysaccharide biosynthetic process"/>
    <property type="evidence" value="ECO:0007669"/>
    <property type="project" value="TreeGrafter"/>
</dbReference>
<comment type="caution">
    <text evidence="4">The sequence shown here is derived from an EMBL/GenBank/DDBJ whole genome shotgun (WGS) entry which is preliminary data.</text>
</comment>
<dbReference type="InterPro" id="IPR028098">
    <property type="entry name" value="Glyco_trans_4-like_N"/>
</dbReference>
<dbReference type="AlphaFoldDB" id="A0A0F3GJ71"/>
<dbReference type="Proteomes" id="UP000033423">
    <property type="component" value="Unassembled WGS sequence"/>
</dbReference>
<dbReference type="Gene3D" id="3.40.50.2000">
    <property type="entry name" value="Glycogen Phosphorylase B"/>
    <property type="match status" value="2"/>
</dbReference>
<dbReference type="PANTHER" id="PTHR46401">
    <property type="entry name" value="GLYCOSYLTRANSFERASE WBBK-RELATED"/>
    <property type="match status" value="1"/>
</dbReference>
<feature type="domain" description="Glycosyl transferase family 1" evidence="2">
    <location>
        <begin position="208"/>
        <end position="359"/>
    </location>
</feature>
<organism evidence="4 5">
    <name type="scientific">Candidatus Magnetobacterium bavaricum</name>
    <dbReference type="NCBI Taxonomy" id="29290"/>
    <lineage>
        <taxon>Bacteria</taxon>
        <taxon>Pseudomonadati</taxon>
        <taxon>Nitrospirota</taxon>
        <taxon>Thermodesulfovibrionia</taxon>
        <taxon>Thermodesulfovibrionales</taxon>
        <taxon>Candidatus Magnetobacteriaceae</taxon>
        <taxon>Candidatus Magnetobacterium</taxon>
    </lineage>
</organism>
<reference evidence="4 5" key="1">
    <citation type="submission" date="2015-02" db="EMBL/GenBank/DDBJ databases">
        <title>Single-cell genomics of uncultivated deep-branching MTB reveals a conserved set of magnetosome genes.</title>
        <authorList>
            <person name="Kolinko S."/>
            <person name="Richter M."/>
            <person name="Glockner F.O."/>
            <person name="Brachmann A."/>
            <person name="Schuler D."/>
        </authorList>
    </citation>
    <scope>NUCLEOTIDE SEQUENCE [LARGE SCALE GENOMIC DNA]</scope>
    <source>
        <strain evidence="4">TM-1</strain>
    </source>
</reference>
<dbReference type="Pfam" id="PF00534">
    <property type="entry name" value="Glycos_transf_1"/>
    <property type="match status" value="1"/>
</dbReference>
<gene>
    <name evidence="4" type="ORF">MBAV_005784</name>
</gene>
<name>A0A0F3GJ71_9BACT</name>
<evidence type="ECO:0000259" key="3">
    <source>
        <dbReference type="Pfam" id="PF13439"/>
    </source>
</evidence>
<evidence type="ECO:0000259" key="2">
    <source>
        <dbReference type="Pfam" id="PF00534"/>
    </source>
</evidence>
<accession>A0A0F3GJ71</accession>
<dbReference type="SUPFAM" id="SSF53756">
    <property type="entry name" value="UDP-Glycosyltransferase/glycogen phosphorylase"/>
    <property type="match status" value="1"/>
</dbReference>
<dbReference type="GO" id="GO:0016757">
    <property type="term" value="F:glycosyltransferase activity"/>
    <property type="evidence" value="ECO:0007669"/>
    <property type="project" value="InterPro"/>
</dbReference>
<evidence type="ECO:0000256" key="1">
    <source>
        <dbReference type="ARBA" id="ARBA00022679"/>
    </source>
</evidence>
<dbReference type="InterPro" id="IPR001296">
    <property type="entry name" value="Glyco_trans_1"/>
</dbReference>
<proteinExistence type="predicted"/>
<keyword evidence="5" id="KW-1185">Reference proteome</keyword>
<sequence length="386" mass="42396">MVIAIDGLYLLMAKTGLGRYVESLVHGFQTTAPDNRYYLYDGPLDNAIYRMHRLSADPATMTGFTDLSRFAVPTLTAKRTLAALSDYLTGRSQRALDEVDVFWGPGFKGVYRASFKSVITVADMAHEYYPQSIPRPLAGFLRHRLPRELQRADLIIAISENTKADIMKFHNIDSSKIEVIYPGVGTEFSPVTDPATLQAVTRRYRLPQHYILYVGAVQPRKNVESLIVASSVLPGTHKLVIAGGVQWKSSAIGALIARLGVEARVVFTGYVQDCDLPALYSMATAFVMPSLYEGFGLPILEAMACATPVVTSNVSSLPEAAGEAAILINPNSTEELSHAITGIIHDKDLRHELKEKGPKQAALFSWTKAAQQMLHAFATVPRKSQR</sequence>
<evidence type="ECO:0000313" key="4">
    <source>
        <dbReference type="EMBL" id="KJU82009.1"/>
    </source>
</evidence>
<keyword evidence="1 4" id="KW-0808">Transferase</keyword>
<dbReference type="EMBL" id="LACI01002446">
    <property type="protein sequence ID" value="KJU82009.1"/>
    <property type="molecule type" value="Genomic_DNA"/>
</dbReference>
<evidence type="ECO:0000313" key="5">
    <source>
        <dbReference type="Proteomes" id="UP000033423"/>
    </source>
</evidence>
<feature type="domain" description="Glycosyltransferase subfamily 4-like N-terminal" evidence="3">
    <location>
        <begin position="98"/>
        <end position="187"/>
    </location>
</feature>
<dbReference type="PANTHER" id="PTHR46401:SF2">
    <property type="entry name" value="GLYCOSYLTRANSFERASE WBBK-RELATED"/>
    <property type="match status" value="1"/>
</dbReference>
<dbReference type="Pfam" id="PF13439">
    <property type="entry name" value="Glyco_transf_4"/>
    <property type="match status" value="1"/>
</dbReference>
<protein>
    <submittedName>
        <fullName evidence="4">Group 1 glycosyl transferase</fullName>
    </submittedName>
</protein>